<evidence type="ECO:0000256" key="14">
    <source>
        <dbReference type="HAMAP-Rule" id="MF_00154"/>
    </source>
</evidence>
<dbReference type="PANTHER" id="PTHR43448:SF7">
    <property type="entry name" value="4-HYDROXYBENZOATE SOLANESYLTRANSFERASE"/>
    <property type="match status" value="1"/>
</dbReference>
<evidence type="ECO:0000313" key="16">
    <source>
        <dbReference type="Proteomes" id="UP000058660"/>
    </source>
</evidence>
<keyword evidence="9 14" id="KW-0472">Membrane</keyword>
<comment type="subcellular location">
    <subcellularLocation>
        <location evidence="1 14">Cell membrane</location>
        <topology evidence="1 14">Multi-pass membrane protein</topology>
    </subcellularLocation>
</comment>
<sequence>MWGEGTNVPHPRGPLFGRMKGASALGKGAAMSQTWLSRYAWGVLVWNILVALWGAFVRATGSGAGCGSHWPTCNGEIIPRAPQVETLIEFTHRATSGLAFLSVLALLALSLRLLPKGHPARFGAGLAFLFMITESLVGASLVLFGWVAHNVSPERAVVQMVHLANTYFLLAALTLTAWWASGGAPLRLRGQGAVGLALLLGFLALLFLGMSGAVTALGDLLFPVRNTLEALERSLTPGEHFLVRLRVLHPLIAVSVGLYVVFAGYLVAHLRPSEKTRLFAHLLAYLYGAQLLAGLVNVALKAPVWMQILHLFLAYAIWILFLFLAASALAQGARRVELCEGGGEVHRGTGGATWKDYLALTKPRVISLLLLTTLLSMIIAAQGWPGTGLFLLVALGGYMMAGAANAINMVVDRDIDARMKRTAQRPTVTQKIGSREALLFAFVLALLAFLFLWWGANLLAATLALMGLIWYVLVYTFYLKRRTWQNIVIGGAAGAFPPLVGWAAVTGELNLFAWYLFALIFFWTPVHFWALALMIQDDYRAVGVPMLPVVLGERVTVMQIALYALLTAMISLMPLFMGELGLLYLVLSLVLNGLLILKSLALYRQPERRTAVSLYKYSMLYLALLFLGMAVDRAL</sequence>
<evidence type="ECO:0000256" key="6">
    <source>
        <dbReference type="ARBA" id="ARBA00022692"/>
    </source>
</evidence>
<feature type="transmembrane region" description="Helical" evidence="14">
    <location>
        <begin position="432"/>
        <end position="454"/>
    </location>
</feature>
<evidence type="ECO:0000256" key="2">
    <source>
        <dbReference type="ARBA" id="ARBA00004919"/>
    </source>
</evidence>
<dbReference type="InterPro" id="IPR006369">
    <property type="entry name" value="Protohaem_IX_farnesylTrfase"/>
</dbReference>
<dbReference type="Proteomes" id="UP000058660">
    <property type="component" value="Chromosome"/>
</dbReference>
<dbReference type="Pfam" id="PF01040">
    <property type="entry name" value="UbiA"/>
    <property type="match status" value="1"/>
</dbReference>
<feature type="transmembrane region" description="Helical" evidence="14">
    <location>
        <begin position="460"/>
        <end position="479"/>
    </location>
</feature>
<evidence type="ECO:0000256" key="10">
    <source>
        <dbReference type="ARBA" id="ARBA00030253"/>
    </source>
</evidence>
<dbReference type="HAMAP" id="MF_00154">
    <property type="entry name" value="CyoE_CtaB"/>
    <property type="match status" value="1"/>
</dbReference>
<protein>
    <recommendedName>
        <fullName evidence="11 14">Protoheme IX farnesyltransferase</fullName>
        <ecNumber evidence="3 14">2.5.1.141</ecNumber>
    </recommendedName>
    <alternativeName>
        <fullName evidence="12 14">Heme B farnesyltransferase</fullName>
    </alternativeName>
    <alternativeName>
        <fullName evidence="10 14">Heme O synthase</fullName>
    </alternativeName>
</protein>
<comment type="function">
    <text evidence="14">Converts heme B (protoheme IX) to heme O by substitution of the vinyl group on carbon 2 of heme B porphyrin ring with a hydroxyethyl farnesyl side group.</text>
</comment>
<comment type="caution">
    <text evidence="14">Lacks conserved residue(s) required for the propagation of feature annotation.</text>
</comment>
<comment type="pathway">
    <text evidence="2 14">Porphyrin-containing compound metabolism; heme O biosynthesis; heme O from protoheme: step 1/1.</text>
</comment>
<evidence type="ECO:0000256" key="7">
    <source>
        <dbReference type="ARBA" id="ARBA00022989"/>
    </source>
</evidence>
<accession>A0ABN4IM37</accession>
<dbReference type="InterPro" id="IPR044878">
    <property type="entry name" value="UbiA_sf"/>
</dbReference>
<feature type="transmembrane region" description="Helical" evidence="14">
    <location>
        <begin position="486"/>
        <end position="505"/>
    </location>
</feature>
<feature type="transmembrane region" description="Helical" evidence="14">
    <location>
        <begin position="614"/>
        <end position="631"/>
    </location>
</feature>
<proteinExistence type="inferred from homology"/>
<feature type="transmembrane region" description="Helical" evidence="14">
    <location>
        <begin position="126"/>
        <end position="148"/>
    </location>
</feature>
<gene>
    <name evidence="14" type="primary">ctaB</name>
    <name evidence="15" type="ORF">TO73_2238</name>
</gene>
<name>A0ABN4IM37_THEA5</name>
<dbReference type="InterPro" id="IPR000537">
    <property type="entry name" value="UbiA_prenyltransferase"/>
</dbReference>
<feature type="transmembrane region" description="Helical" evidence="14">
    <location>
        <begin position="94"/>
        <end position="114"/>
    </location>
</feature>
<evidence type="ECO:0000256" key="12">
    <source>
        <dbReference type="ARBA" id="ARBA00042475"/>
    </source>
</evidence>
<comment type="catalytic activity">
    <reaction evidence="13 14">
        <text>heme b + (2E,6E)-farnesyl diphosphate + H2O = Fe(II)-heme o + diphosphate</text>
        <dbReference type="Rhea" id="RHEA:28070"/>
        <dbReference type="ChEBI" id="CHEBI:15377"/>
        <dbReference type="ChEBI" id="CHEBI:33019"/>
        <dbReference type="ChEBI" id="CHEBI:60344"/>
        <dbReference type="ChEBI" id="CHEBI:60530"/>
        <dbReference type="ChEBI" id="CHEBI:175763"/>
        <dbReference type="EC" id="2.5.1.141"/>
    </reaction>
</comment>
<keyword evidence="7 14" id="KW-1133">Transmembrane helix</keyword>
<evidence type="ECO:0000256" key="1">
    <source>
        <dbReference type="ARBA" id="ARBA00004651"/>
    </source>
</evidence>
<evidence type="ECO:0000313" key="15">
    <source>
        <dbReference type="EMBL" id="ALJ92044.1"/>
    </source>
</evidence>
<evidence type="ECO:0000256" key="13">
    <source>
        <dbReference type="ARBA" id="ARBA00047690"/>
    </source>
</evidence>
<feature type="transmembrane region" description="Helical" evidence="14">
    <location>
        <begin position="193"/>
        <end position="217"/>
    </location>
</feature>
<keyword evidence="16" id="KW-1185">Reference proteome</keyword>
<dbReference type="PANTHER" id="PTHR43448">
    <property type="entry name" value="PROTOHEME IX FARNESYLTRANSFERASE, MITOCHONDRIAL"/>
    <property type="match status" value="1"/>
</dbReference>
<feature type="transmembrane region" description="Helical" evidence="14">
    <location>
        <begin position="312"/>
        <end position="330"/>
    </location>
</feature>
<feature type="transmembrane region" description="Helical" evidence="14">
    <location>
        <begin position="365"/>
        <end position="384"/>
    </location>
</feature>
<dbReference type="NCBIfam" id="NF003349">
    <property type="entry name" value="PRK04375.1-2"/>
    <property type="match status" value="1"/>
</dbReference>
<dbReference type="Gene3D" id="1.10.357.140">
    <property type="entry name" value="UbiA prenyltransferase"/>
    <property type="match status" value="1"/>
</dbReference>
<keyword evidence="6 14" id="KW-0812">Transmembrane</keyword>
<comment type="similarity">
    <text evidence="14">Belongs to the UbiA prenyltransferase family. Protoheme IX farnesyltransferase subfamily.</text>
</comment>
<dbReference type="CDD" id="cd13957">
    <property type="entry name" value="PT_UbiA_Cox10"/>
    <property type="match status" value="1"/>
</dbReference>
<dbReference type="Pfam" id="PF02628">
    <property type="entry name" value="COX15-CtaA"/>
    <property type="match status" value="1"/>
</dbReference>
<feature type="transmembrane region" description="Helical" evidence="14">
    <location>
        <begin position="555"/>
        <end position="576"/>
    </location>
</feature>
<dbReference type="NCBIfam" id="TIGR01473">
    <property type="entry name" value="cyoE_ctaB"/>
    <property type="match status" value="1"/>
</dbReference>
<evidence type="ECO:0000256" key="5">
    <source>
        <dbReference type="ARBA" id="ARBA00022679"/>
    </source>
</evidence>
<feature type="transmembrane region" description="Helical" evidence="14">
    <location>
        <begin position="160"/>
        <end position="181"/>
    </location>
</feature>
<evidence type="ECO:0000256" key="4">
    <source>
        <dbReference type="ARBA" id="ARBA00022475"/>
    </source>
</evidence>
<dbReference type="EMBL" id="CP010822">
    <property type="protein sequence ID" value="ALJ92044.1"/>
    <property type="molecule type" value="Genomic_DNA"/>
</dbReference>
<comment type="miscellaneous">
    <text evidence="14">Carbon 2 of the heme B porphyrin ring is defined according to the Fischer nomenclature.</text>
</comment>
<feature type="transmembrane region" description="Helical" evidence="14">
    <location>
        <begin position="39"/>
        <end position="56"/>
    </location>
</feature>
<evidence type="ECO:0000256" key="9">
    <source>
        <dbReference type="ARBA" id="ARBA00023136"/>
    </source>
</evidence>
<feature type="transmembrane region" description="Helical" evidence="14">
    <location>
        <begin position="582"/>
        <end position="602"/>
    </location>
</feature>
<feature type="transmembrane region" description="Helical" evidence="14">
    <location>
        <begin position="247"/>
        <end position="267"/>
    </location>
</feature>
<reference evidence="16" key="1">
    <citation type="journal article" date="2015" name="PLoS ONE">
        <title>Complete Genome Sequence of Thermus aquaticus Y51MC23.</title>
        <authorList>
            <person name="Brumm P.J."/>
            <person name="Monsma S."/>
            <person name="Keough B."/>
            <person name="Jasinovica S."/>
            <person name="Ferguson E."/>
            <person name="Schoenfeld T."/>
            <person name="Lodes M."/>
            <person name="Mead D.A."/>
        </authorList>
    </citation>
    <scope>NUCLEOTIDE SEQUENCE [LARGE SCALE GENOMIC DNA]</scope>
    <source>
        <strain evidence="16">BAA-2747 / Y51MC23</strain>
    </source>
</reference>
<evidence type="ECO:0000256" key="11">
    <source>
        <dbReference type="ARBA" id="ARBA00040810"/>
    </source>
</evidence>
<evidence type="ECO:0000256" key="3">
    <source>
        <dbReference type="ARBA" id="ARBA00012292"/>
    </source>
</evidence>
<feature type="transmembrane region" description="Helical" evidence="14">
    <location>
        <begin position="390"/>
        <end position="411"/>
    </location>
</feature>
<organism evidence="15 16">
    <name type="scientific">Thermus aquaticus (strain ATCC BAA-2747 / Y51MC23)</name>
    <dbReference type="NCBI Taxonomy" id="498848"/>
    <lineage>
        <taxon>Bacteria</taxon>
        <taxon>Thermotogati</taxon>
        <taxon>Deinococcota</taxon>
        <taxon>Deinococci</taxon>
        <taxon>Thermales</taxon>
        <taxon>Thermaceae</taxon>
        <taxon>Thermus</taxon>
    </lineage>
</organism>
<evidence type="ECO:0000256" key="8">
    <source>
        <dbReference type="ARBA" id="ARBA00023133"/>
    </source>
</evidence>
<keyword evidence="4 14" id="KW-1003">Cell membrane</keyword>
<feature type="transmembrane region" description="Helical" evidence="14">
    <location>
        <begin position="511"/>
        <end position="535"/>
    </location>
</feature>
<dbReference type="InterPro" id="IPR003780">
    <property type="entry name" value="COX15/CtaA_fam"/>
</dbReference>
<dbReference type="EC" id="2.5.1.141" evidence="3 14"/>
<keyword evidence="8 14" id="KW-0350">Heme biosynthesis</keyword>
<feature type="transmembrane region" description="Helical" evidence="14">
    <location>
        <begin position="279"/>
        <end position="300"/>
    </location>
</feature>
<keyword evidence="5 14" id="KW-0808">Transferase</keyword>